<name>A0A183M158_9TREM</name>
<dbReference type="AlphaFoldDB" id="A0A183M158"/>
<dbReference type="PROSITE" id="PS50878">
    <property type="entry name" value="RT_POL"/>
    <property type="match status" value="1"/>
</dbReference>
<evidence type="ECO:0000313" key="1">
    <source>
        <dbReference type="EMBL" id="VDO87718.1"/>
    </source>
</evidence>
<dbReference type="SUPFAM" id="SSF56672">
    <property type="entry name" value="DNA/RNA polymerases"/>
    <property type="match status" value="1"/>
</dbReference>
<dbReference type="InterPro" id="IPR045609">
    <property type="entry name" value="DUF6451"/>
</dbReference>
<protein>
    <submittedName>
        <fullName evidence="1">Uncharacterized protein</fullName>
    </submittedName>
</protein>
<dbReference type="Pfam" id="PF00078">
    <property type="entry name" value="RVT_1"/>
    <property type="match status" value="1"/>
</dbReference>
<dbReference type="InterPro" id="IPR043502">
    <property type="entry name" value="DNA/RNA_pol_sf"/>
</dbReference>
<gene>
    <name evidence="1" type="ORF">SMRZ_LOCUS9783</name>
</gene>
<accession>A0A183M158</accession>
<evidence type="ECO:0000313" key="2">
    <source>
        <dbReference type="Proteomes" id="UP000277204"/>
    </source>
</evidence>
<dbReference type="Proteomes" id="UP000277204">
    <property type="component" value="Unassembled WGS sequence"/>
</dbReference>
<sequence>MDWKEGHLIKIPKKGDLSKCENYRGIILLSVPWKVFNRVLVNRMKDAVDAQLRDQQAEFRKDRSCTDQIATLRIIVEQSVGWNSSLYINSIVYEKAFDSVDSSRLWKLLRHYGVPKMLVNIIRNLYDGLQCKVMHRGQLTDVFQVRTRVRQGCLLSPFLFLMVVDWIMKTSASGGKHGIQWTAQNQLDDLDFADDLALLSHAHEQMQIKTASVSAVSASVGLNIHKGKPKVLKFNTRNKNPITLDGETLEDVESFTYLGSIIDELGGSDADVKARIGKARTAFLQLKNIWNSTQLSTNVKVRIFKTNVKTVLLYGAETWRTTTTTIKKVQVFIISCLHKKPSVHWSDTISNSLLWERTNQLPAEEEIRKRRWKWIGHTLRKSSNCITRQALTWNPEGRRKRGRPKNTLRRIIEADMKTMNYNWTELERIAQDRVE</sequence>
<keyword evidence="2" id="KW-1185">Reference proteome</keyword>
<dbReference type="STRING" id="48269.A0A183M158"/>
<dbReference type="Pfam" id="PF20049">
    <property type="entry name" value="DUF6451"/>
    <property type="match status" value="1"/>
</dbReference>
<proteinExistence type="predicted"/>
<dbReference type="PANTHER" id="PTHR47027">
    <property type="entry name" value="REVERSE TRANSCRIPTASE DOMAIN-CONTAINING PROTEIN"/>
    <property type="match status" value="1"/>
</dbReference>
<dbReference type="InterPro" id="IPR000477">
    <property type="entry name" value="RT_dom"/>
</dbReference>
<reference evidence="1 2" key="1">
    <citation type="submission" date="2018-11" db="EMBL/GenBank/DDBJ databases">
        <authorList>
            <consortium name="Pathogen Informatics"/>
        </authorList>
    </citation>
    <scope>NUCLEOTIDE SEQUENCE [LARGE SCALE GENOMIC DNA]</scope>
    <source>
        <strain evidence="1 2">Zambia</strain>
    </source>
</reference>
<organism evidence="1 2">
    <name type="scientific">Schistosoma margrebowiei</name>
    <dbReference type="NCBI Taxonomy" id="48269"/>
    <lineage>
        <taxon>Eukaryota</taxon>
        <taxon>Metazoa</taxon>
        <taxon>Spiralia</taxon>
        <taxon>Lophotrochozoa</taxon>
        <taxon>Platyhelminthes</taxon>
        <taxon>Trematoda</taxon>
        <taxon>Digenea</taxon>
        <taxon>Strigeidida</taxon>
        <taxon>Schistosomatoidea</taxon>
        <taxon>Schistosomatidae</taxon>
        <taxon>Schistosoma</taxon>
    </lineage>
</organism>
<dbReference type="PANTHER" id="PTHR47027:SF25">
    <property type="entry name" value="REVERSE TRANSCRIPTASE DOMAIN-CONTAINING PROTEIN"/>
    <property type="match status" value="1"/>
</dbReference>
<dbReference type="CDD" id="cd01650">
    <property type="entry name" value="RT_nLTR_like"/>
    <property type="match status" value="1"/>
</dbReference>
<dbReference type="EMBL" id="UZAI01004764">
    <property type="protein sequence ID" value="VDO87718.1"/>
    <property type="molecule type" value="Genomic_DNA"/>
</dbReference>